<dbReference type="EMBL" id="OK338766">
    <property type="protein sequence ID" value="UEK25996.1"/>
    <property type="molecule type" value="Genomic_DNA"/>
</dbReference>
<dbReference type="InterPro" id="IPR003611">
    <property type="entry name" value="NUMOD3"/>
</dbReference>
<proteinExistence type="predicted"/>
<accession>A0A8K1RBY2</accession>
<evidence type="ECO:0000313" key="3">
    <source>
        <dbReference type="EMBL" id="UEK25996.1"/>
    </source>
</evidence>
<dbReference type="InterPro" id="IPR035901">
    <property type="entry name" value="GIY-YIG_endonuc_sf"/>
</dbReference>
<protein>
    <recommendedName>
        <fullName evidence="2">GIY-YIG domain-containing protein</fullName>
    </recommendedName>
</protein>
<evidence type="ECO:0000256" key="1">
    <source>
        <dbReference type="ARBA" id="ARBA00010045"/>
    </source>
</evidence>
<dbReference type="GO" id="GO:0003677">
    <property type="term" value="F:DNA binding"/>
    <property type="evidence" value="ECO:0007669"/>
    <property type="project" value="InterPro"/>
</dbReference>
<feature type="domain" description="GIY-YIG" evidence="2">
    <location>
        <begin position="102"/>
        <end position="190"/>
    </location>
</feature>
<dbReference type="Pfam" id="PF07460">
    <property type="entry name" value="NUMOD3"/>
    <property type="match status" value="1"/>
</dbReference>
<comment type="similarity">
    <text evidence="1">To endonucleases of group I introns of fungi and phage.</text>
</comment>
<reference evidence="3" key="1">
    <citation type="submission" date="2021-09" db="EMBL/GenBank/DDBJ databases">
        <authorList>
            <person name="Yan R."/>
        </authorList>
    </citation>
    <scope>NUCLEOTIDE SEQUENCE</scope>
</reference>
<sequence length="313" mass="35674">MQKSGLNIVIFTFFKLYITFMLSKINSISEVIDRELLDNDLNDIDNKNLDMKFNELPTPKLPDPKKSNTKDILNKLKNIQAESKFIGIKDTKIDILLNIKNKAGIYMFFNLINGNTYIGSSVKLDRRFRVHISGIGTVNLPLYNALNKYGLNNFVFLILQYCDPVEEICLGLEQSFLELYKPKYNILKLAGSSQGFKHSPDTIAKLKKSHVGKLHPRFGSNASDQQKILTSIALKKFYKDHDHHGKGKKGTLSYQYGIGGTKIIMSNEFNETISFPSINGARLHFRVRFTTISKNINKSVNIKGIKWFIQTNL</sequence>
<dbReference type="Gene3D" id="3.40.1440.10">
    <property type="entry name" value="GIY-YIG endonuclease"/>
    <property type="match status" value="1"/>
</dbReference>
<organism evidence="3">
    <name type="scientific">Mutinus fleischeri</name>
    <dbReference type="NCBI Taxonomy" id="2218478"/>
    <lineage>
        <taxon>Eukaryota</taxon>
        <taxon>Fungi</taxon>
        <taxon>Dikarya</taxon>
        <taxon>Basidiomycota</taxon>
        <taxon>Agaricomycotina</taxon>
        <taxon>Agaricomycetes</taxon>
        <taxon>Phallomycetidae</taxon>
        <taxon>Phallales</taxon>
        <taxon>Phallaceae</taxon>
        <taxon>Mutinus</taxon>
    </lineage>
</organism>
<keyword evidence="3" id="KW-0496">Mitochondrion</keyword>
<evidence type="ECO:0000259" key="2">
    <source>
        <dbReference type="SMART" id="SM00465"/>
    </source>
</evidence>
<dbReference type="SUPFAM" id="SSF82771">
    <property type="entry name" value="GIY-YIG endonuclease"/>
    <property type="match status" value="1"/>
</dbReference>
<dbReference type="InterPro" id="IPR006350">
    <property type="entry name" value="Intron_endoG1"/>
</dbReference>
<geneLocation type="mitochondrion" evidence="3"/>
<dbReference type="InterPro" id="IPR000305">
    <property type="entry name" value="GIY-YIG_endonuc"/>
</dbReference>
<dbReference type="Pfam" id="PF01541">
    <property type="entry name" value="GIY-YIG"/>
    <property type="match status" value="1"/>
</dbReference>
<dbReference type="SMART" id="SM00465">
    <property type="entry name" value="GIYc"/>
    <property type="match status" value="1"/>
</dbReference>
<gene>
    <name evidence="3" type="primary">orf313</name>
</gene>
<dbReference type="NCBIfam" id="TIGR01453">
    <property type="entry name" value="grpIintron_endo"/>
    <property type="match status" value="1"/>
</dbReference>
<dbReference type="GO" id="GO:0004519">
    <property type="term" value="F:endonuclease activity"/>
    <property type="evidence" value="ECO:0007669"/>
    <property type="project" value="InterPro"/>
</dbReference>
<name>A0A8K1RBY2_9AGAM</name>
<dbReference type="CDD" id="cd10445">
    <property type="entry name" value="GIY-YIG_bI1_like"/>
    <property type="match status" value="1"/>
</dbReference>
<dbReference type="AlphaFoldDB" id="A0A8K1RBY2"/>